<reference evidence="1 2" key="1">
    <citation type="journal article" date="2018" name="Nat. Ecol. Evol.">
        <title>Pezizomycetes genomes reveal the molecular basis of ectomycorrhizal truffle lifestyle.</title>
        <authorList>
            <person name="Murat C."/>
            <person name="Payen T."/>
            <person name="Noel B."/>
            <person name="Kuo A."/>
            <person name="Morin E."/>
            <person name="Chen J."/>
            <person name="Kohler A."/>
            <person name="Krizsan K."/>
            <person name="Balestrini R."/>
            <person name="Da Silva C."/>
            <person name="Montanini B."/>
            <person name="Hainaut M."/>
            <person name="Levati E."/>
            <person name="Barry K.W."/>
            <person name="Belfiori B."/>
            <person name="Cichocki N."/>
            <person name="Clum A."/>
            <person name="Dockter R.B."/>
            <person name="Fauchery L."/>
            <person name="Guy J."/>
            <person name="Iotti M."/>
            <person name="Le Tacon F."/>
            <person name="Lindquist E.A."/>
            <person name="Lipzen A."/>
            <person name="Malagnac F."/>
            <person name="Mello A."/>
            <person name="Molinier V."/>
            <person name="Miyauchi S."/>
            <person name="Poulain J."/>
            <person name="Riccioni C."/>
            <person name="Rubini A."/>
            <person name="Sitrit Y."/>
            <person name="Splivallo R."/>
            <person name="Traeger S."/>
            <person name="Wang M."/>
            <person name="Zifcakova L."/>
            <person name="Wipf D."/>
            <person name="Zambonelli A."/>
            <person name="Paolocci F."/>
            <person name="Nowrousian M."/>
            <person name="Ottonello S."/>
            <person name="Baldrian P."/>
            <person name="Spatafora J.W."/>
            <person name="Henrissat B."/>
            <person name="Nagy L.G."/>
            <person name="Aury J.M."/>
            <person name="Wincker P."/>
            <person name="Grigoriev I.V."/>
            <person name="Bonfante P."/>
            <person name="Martin F.M."/>
        </authorList>
    </citation>
    <scope>NUCLEOTIDE SEQUENCE [LARGE SCALE GENOMIC DNA]</scope>
    <source>
        <strain evidence="1 2">120613-1</strain>
    </source>
</reference>
<dbReference type="Proteomes" id="UP000276215">
    <property type="component" value="Unassembled WGS sequence"/>
</dbReference>
<evidence type="ECO:0000313" key="2">
    <source>
        <dbReference type="Proteomes" id="UP000276215"/>
    </source>
</evidence>
<gene>
    <name evidence="1" type="ORF">L873DRAFT_1291013</name>
</gene>
<accession>A0A3N4JGK9</accession>
<organism evidence="1 2">
    <name type="scientific">Choiromyces venosus 120613-1</name>
    <dbReference type="NCBI Taxonomy" id="1336337"/>
    <lineage>
        <taxon>Eukaryota</taxon>
        <taxon>Fungi</taxon>
        <taxon>Dikarya</taxon>
        <taxon>Ascomycota</taxon>
        <taxon>Pezizomycotina</taxon>
        <taxon>Pezizomycetes</taxon>
        <taxon>Pezizales</taxon>
        <taxon>Tuberaceae</taxon>
        <taxon>Choiromyces</taxon>
    </lineage>
</organism>
<sequence length="172" mass="19529">MLFCPAWSRETSFKMPMIVQRTNLIQPTKALSRVPYITPPLFSPPSLPSLPSLLPPPSISSQHRFPSNNHSFHQCIHLPSNNHSFHQYIHLPSTHPPPIRKDTNCPQTKHSLVSSQSNSMTFIYLQLIILRTAVSIHGSSPTARHRPPDLSDFGSGIYRIQLLFLRISFAFR</sequence>
<dbReference type="EMBL" id="ML120421">
    <property type="protein sequence ID" value="RPA95811.1"/>
    <property type="molecule type" value="Genomic_DNA"/>
</dbReference>
<evidence type="ECO:0000313" key="1">
    <source>
        <dbReference type="EMBL" id="RPA95811.1"/>
    </source>
</evidence>
<proteinExistence type="predicted"/>
<dbReference type="AlphaFoldDB" id="A0A3N4JGK9"/>
<keyword evidence="2" id="KW-1185">Reference proteome</keyword>
<protein>
    <submittedName>
        <fullName evidence="1">Uncharacterized protein</fullName>
    </submittedName>
</protein>
<name>A0A3N4JGK9_9PEZI</name>